<dbReference type="InParanoid" id="A0A1S3BEC7"/>
<dbReference type="eggNOG" id="KOG0156">
    <property type="taxonomic scope" value="Eukaryota"/>
</dbReference>
<keyword evidence="5" id="KW-0560">Oxidoreductase</keyword>
<keyword evidence="6" id="KW-0472">Membrane</keyword>
<feature type="transmembrane region" description="Helical" evidence="6">
    <location>
        <begin position="32"/>
        <end position="52"/>
    </location>
</feature>
<evidence type="ECO:0000256" key="3">
    <source>
        <dbReference type="ARBA" id="ARBA00023004"/>
    </source>
</evidence>
<feature type="binding site" description="axial binding residue" evidence="4">
    <location>
        <position position="473"/>
    </location>
    <ligand>
        <name>heme</name>
        <dbReference type="ChEBI" id="CHEBI:30413"/>
    </ligand>
    <ligandPart>
        <name>Fe</name>
        <dbReference type="ChEBI" id="CHEBI:18248"/>
    </ligandPart>
</feature>
<reference evidence="8" key="1">
    <citation type="submission" date="2025-08" db="UniProtKB">
        <authorList>
            <consortium name="RefSeq"/>
        </authorList>
    </citation>
    <scope>IDENTIFICATION</scope>
    <source>
        <tissue evidence="8">Stem</tissue>
    </source>
</reference>
<keyword evidence="2 4" id="KW-0479">Metal-binding</keyword>
<dbReference type="AlphaFoldDB" id="A0A1S3BEC7"/>
<dbReference type="KEGG" id="cmo:103488951"/>
<comment type="cofactor">
    <cofactor evidence="4">
        <name>heme</name>
        <dbReference type="ChEBI" id="CHEBI:30413"/>
    </cofactor>
</comment>
<keyword evidence="3 4" id="KW-0408">Iron</keyword>
<dbReference type="Gene3D" id="1.10.630.10">
    <property type="entry name" value="Cytochrome P450"/>
    <property type="match status" value="1"/>
</dbReference>
<keyword evidence="7" id="KW-1185">Reference proteome</keyword>
<name>A0A1S3BEC7_CUCME</name>
<sequence length="529" mass="60863">MDPTSHKNLHQLLHQITQSPYGQSIIIHFKPISFPLIFFFLFLFFLISLKLLSTKSPEIKNLPPSPLQLPIIGNLHQFGSLPHRSLACLSEKYGPLMLLKLGRTPTLIVSSSKLAKEVMKSHDIIFSSRSQNTAAKSLLYGCHDVAFASYGEHWRQAKKLCVLELLSPNRVEYFQYIRDEEVGKLVERIGGESSGVINLNQLLVSTSNHIVGRCVLGEKFKEENDGFGEVTRKAMVLLTRFCVGDAFPWFGWIDALRGFRAELKACFETLDKLFEKVIEERREKLKMGDDNNGFYDEKDFVGIMLKLQQQDALHYHFTMEDIKAILLDMFVGGTDTTATGLEWTMAELMRNPTIMKKVQEEVRTIVGRKPKIETIDIQKMEYMKCVIRESLRLHPPLPLLLPRETMESVNLEGYHIPPKTTVWINVWAIQRDPMMWENPDKFIPERFMEEKKSVDFKGHDFEFIPFGSGRRKCIGMSFGIASFEYVLANLLHWFDWKLPDGELLDMTEENGLSVFKKLPLKLIPIPFSP</sequence>
<dbReference type="CDD" id="cd11072">
    <property type="entry name" value="CYP71-like"/>
    <property type="match status" value="1"/>
</dbReference>
<evidence type="ECO:0000313" key="7">
    <source>
        <dbReference type="Proteomes" id="UP001652600"/>
    </source>
</evidence>
<protein>
    <submittedName>
        <fullName evidence="8">Phenylacetaldehyde oxime monooxygenase CYP71AN24-like</fullName>
    </submittedName>
</protein>
<keyword evidence="6" id="KW-0812">Transmembrane</keyword>
<dbReference type="InterPro" id="IPR017972">
    <property type="entry name" value="Cyt_P450_CS"/>
</dbReference>
<comment type="similarity">
    <text evidence="1 5">Belongs to the cytochrome P450 family.</text>
</comment>
<dbReference type="GO" id="GO:0016705">
    <property type="term" value="F:oxidoreductase activity, acting on paired donors, with incorporation or reduction of molecular oxygen"/>
    <property type="evidence" value="ECO:0007669"/>
    <property type="project" value="InterPro"/>
</dbReference>
<dbReference type="SUPFAM" id="SSF48264">
    <property type="entry name" value="Cytochrome P450"/>
    <property type="match status" value="1"/>
</dbReference>
<dbReference type="InterPro" id="IPR036396">
    <property type="entry name" value="Cyt_P450_sf"/>
</dbReference>
<dbReference type="GeneID" id="103488951"/>
<dbReference type="Proteomes" id="UP001652600">
    <property type="component" value="Chromosome 12"/>
</dbReference>
<keyword evidence="4 5" id="KW-0349">Heme</keyword>
<evidence type="ECO:0000256" key="6">
    <source>
        <dbReference type="SAM" id="Phobius"/>
    </source>
</evidence>
<dbReference type="GO" id="GO:0004497">
    <property type="term" value="F:monooxygenase activity"/>
    <property type="evidence" value="ECO:0007669"/>
    <property type="project" value="InterPro"/>
</dbReference>
<organism evidence="7 8">
    <name type="scientific">Cucumis melo</name>
    <name type="common">Muskmelon</name>
    <dbReference type="NCBI Taxonomy" id="3656"/>
    <lineage>
        <taxon>Eukaryota</taxon>
        <taxon>Viridiplantae</taxon>
        <taxon>Streptophyta</taxon>
        <taxon>Embryophyta</taxon>
        <taxon>Tracheophyta</taxon>
        <taxon>Spermatophyta</taxon>
        <taxon>Magnoliopsida</taxon>
        <taxon>eudicotyledons</taxon>
        <taxon>Gunneridae</taxon>
        <taxon>Pentapetalae</taxon>
        <taxon>rosids</taxon>
        <taxon>fabids</taxon>
        <taxon>Cucurbitales</taxon>
        <taxon>Cucurbitaceae</taxon>
        <taxon>Benincaseae</taxon>
        <taxon>Cucumis</taxon>
    </lineage>
</organism>
<dbReference type="PRINTS" id="PR00463">
    <property type="entry name" value="EP450I"/>
</dbReference>
<keyword evidence="6" id="KW-1133">Transmembrane helix</keyword>
<dbReference type="InterPro" id="IPR001128">
    <property type="entry name" value="Cyt_P450"/>
</dbReference>
<evidence type="ECO:0000256" key="1">
    <source>
        <dbReference type="ARBA" id="ARBA00010617"/>
    </source>
</evidence>
<keyword evidence="5" id="KW-0503">Monooxygenase</keyword>
<dbReference type="PANTHER" id="PTHR47955">
    <property type="entry name" value="CYTOCHROME P450 FAMILY 71 PROTEIN"/>
    <property type="match status" value="1"/>
</dbReference>
<evidence type="ECO:0000256" key="2">
    <source>
        <dbReference type="ARBA" id="ARBA00022723"/>
    </source>
</evidence>
<dbReference type="PROSITE" id="PS00086">
    <property type="entry name" value="CYTOCHROME_P450"/>
    <property type="match status" value="1"/>
</dbReference>
<evidence type="ECO:0000313" key="8">
    <source>
        <dbReference type="RefSeq" id="XP_008446140.2"/>
    </source>
</evidence>
<dbReference type="RefSeq" id="XP_008446140.2">
    <property type="nucleotide sequence ID" value="XM_008447918.3"/>
</dbReference>
<proteinExistence type="inferred from homology"/>
<gene>
    <name evidence="8" type="primary">LOC103488951</name>
</gene>
<dbReference type="InterPro" id="IPR002401">
    <property type="entry name" value="Cyt_P450_E_grp-I"/>
</dbReference>
<dbReference type="GO" id="GO:0020037">
    <property type="term" value="F:heme binding"/>
    <property type="evidence" value="ECO:0007669"/>
    <property type="project" value="InterPro"/>
</dbReference>
<evidence type="ECO:0000256" key="4">
    <source>
        <dbReference type="PIRSR" id="PIRSR602401-1"/>
    </source>
</evidence>
<evidence type="ECO:0000256" key="5">
    <source>
        <dbReference type="RuleBase" id="RU000461"/>
    </source>
</evidence>
<dbReference type="PANTHER" id="PTHR47955:SF15">
    <property type="entry name" value="CYTOCHROME P450 71A2-LIKE"/>
    <property type="match status" value="1"/>
</dbReference>
<dbReference type="PRINTS" id="PR00385">
    <property type="entry name" value="P450"/>
</dbReference>
<accession>A0A1S3BEC7</accession>
<dbReference type="Pfam" id="PF00067">
    <property type="entry name" value="p450"/>
    <property type="match status" value="1"/>
</dbReference>
<dbReference type="GO" id="GO:0005506">
    <property type="term" value="F:iron ion binding"/>
    <property type="evidence" value="ECO:0007669"/>
    <property type="project" value="InterPro"/>
</dbReference>